<dbReference type="AlphaFoldDB" id="A0A3P7LHZ5"/>
<keyword evidence="8" id="KW-1185">Reference proteome</keyword>
<feature type="transmembrane region" description="Helical" evidence="6">
    <location>
        <begin position="20"/>
        <end position="40"/>
    </location>
</feature>
<dbReference type="OrthoDB" id="18408at2759"/>
<dbReference type="Proteomes" id="UP000281553">
    <property type="component" value="Unassembled WGS sequence"/>
</dbReference>
<proteinExistence type="inferred from homology"/>
<accession>A0A3P7LHZ5</accession>
<evidence type="ECO:0000256" key="3">
    <source>
        <dbReference type="ARBA" id="ARBA00022692"/>
    </source>
</evidence>
<dbReference type="GO" id="GO:0006487">
    <property type="term" value="P:protein N-linked glycosylation"/>
    <property type="evidence" value="ECO:0007669"/>
    <property type="project" value="UniProtKB-UniRule"/>
</dbReference>
<keyword evidence="4 6" id="KW-1133">Transmembrane helix</keyword>
<evidence type="ECO:0000256" key="4">
    <source>
        <dbReference type="ARBA" id="ARBA00022989"/>
    </source>
</evidence>
<dbReference type="InterPro" id="IPR007915">
    <property type="entry name" value="TMEM258/Ost5"/>
</dbReference>
<keyword evidence="5 6" id="KW-0472">Membrane</keyword>
<dbReference type="EMBL" id="UYRU01066144">
    <property type="protein sequence ID" value="VDN16525.1"/>
    <property type="molecule type" value="Genomic_DNA"/>
</dbReference>
<comment type="caution">
    <text evidence="6">Lacks conserved residue(s) required for the propagation of feature annotation.</text>
</comment>
<comment type="subunit">
    <text evidence="6">Component of the oligosaccharyltransferase (OST) complex.</text>
</comment>
<evidence type="ECO:0000256" key="1">
    <source>
        <dbReference type="ARBA" id="ARBA00004141"/>
    </source>
</evidence>
<keyword evidence="3 6" id="KW-0812">Transmembrane</keyword>
<evidence type="ECO:0000256" key="5">
    <source>
        <dbReference type="ARBA" id="ARBA00023136"/>
    </source>
</evidence>
<reference evidence="7 8" key="1">
    <citation type="submission" date="2018-11" db="EMBL/GenBank/DDBJ databases">
        <authorList>
            <consortium name="Pathogen Informatics"/>
        </authorList>
    </citation>
    <scope>NUCLEOTIDE SEQUENCE [LARGE SCALE GENOMIC DNA]</scope>
</reference>
<organism evidence="7 8">
    <name type="scientific">Dibothriocephalus latus</name>
    <name type="common">Fish tapeworm</name>
    <name type="synonym">Diphyllobothrium latum</name>
    <dbReference type="NCBI Taxonomy" id="60516"/>
    <lineage>
        <taxon>Eukaryota</taxon>
        <taxon>Metazoa</taxon>
        <taxon>Spiralia</taxon>
        <taxon>Lophotrochozoa</taxon>
        <taxon>Platyhelminthes</taxon>
        <taxon>Cestoda</taxon>
        <taxon>Eucestoda</taxon>
        <taxon>Diphyllobothriidea</taxon>
        <taxon>Diphyllobothriidae</taxon>
        <taxon>Dibothriocephalus</taxon>
    </lineage>
</organism>
<evidence type="ECO:0000313" key="7">
    <source>
        <dbReference type="EMBL" id="VDN16525.1"/>
    </source>
</evidence>
<evidence type="ECO:0000256" key="2">
    <source>
        <dbReference type="ARBA" id="ARBA00009825"/>
    </source>
</evidence>
<name>A0A3P7LHZ5_DIBLA</name>
<dbReference type="Pfam" id="PF05251">
    <property type="entry name" value="Ost5"/>
    <property type="match status" value="1"/>
</dbReference>
<comment type="function">
    <text evidence="6">Subunit of the oligosaccharyl transferase (OST) complex that catalyzes the initial transfer of a defined glycan (Glc(3)Man(9)GlcNAc(2) in eukaryotes) from the lipid carrier dolichol-pyrophosphate to an asparagine residue within an Asn-X-Ser/Thr consensus motif in nascent polypeptide chains, the first step in protein N-glycosylation. N-glycosylation occurs cotranslationally and the complex associates with the Sec61 complex at the channel-forming translocon complex that mediates protein translocation across the endoplasmic reticulum (ER). All subunits are required for a maximal enzyme activity.</text>
</comment>
<gene>
    <name evidence="7" type="ORF">DILT_LOCUS12356</name>
</gene>
<dbReference type="GO" id="GO:0008250">
    <property type="term" value="C:oligosaccharyltransferase complex"/>
    <property type="evidence" value="ECO:0007669"/>
    <property type="project" value="UniProtKB-UniRule"/>
</dbReference>
<evidence type="ECO:0000256" key="6">
    <source>
        <dbReference type="RuleBase" id="RU367008"/>
    </source>
</evidence>
<dbReference type="PANTHER" id="PTHR13636">
    <property type="entry name" value="TRANSMEMBRANE PROTEIN 258"/>
    <property type="match status" value="1"/>
</dbReference>
<comment type="similarity">
    <text evidence="2 6">Belongs to the OST5 family.</text>
</comment>
<comment type="subcellular location">
    <subcellularLocation>
        <location evidence="1 6">Membrane</location>
        <topology evidence="1 6">Multi-pass membrane protein</topology>
    </subcellularLocation>
</comment>
<protein>
    <recommendedName>
        <fullName evidence="6">Dolichyl-diphosphooligosaccharide-protein glycosyltransferase subunit TMEM258</fullName>
    </recommendedName>
    <alternativeName>
        <fullName evidence="6">Transmembrane protein 258</fullName>
    </alternativeName>
</protein>
<sequence length="70" mass="8165">MEVSVEEMSRYVSPINPAMYSTLTLLLTSIGVFFTAWFFSTQFTMSRELKHGRVVNRCVYYGFPISRRTN</sequence>
<evidence type="ECO:0000313" key="8">
    <source>
        <dbReference type="Proteomes" id="UP000281553"/>
    </source>
</evidence>